<comment type="caution">
    <text evidence="5">Lacks conserved residue(s) required for the propagation of feature annotation.</text>
</comment>
<dbReference type="InterPro" id="IPR036412">
    <property type="entry name" value="HAD-like_sf"/>
</dbReference>
<comment type="function">
    <text evidence="5">Acts as a Mg(2+) transporter. Can also transport other divalent cations such as Fe(2+), Sr(2+), Ba(2+), Mn(2+) and Co(2+) but to a much less extent than Mg(2+).</text>
</comment>
<evidence type="ECO:0000313" key="7">
    <source>
        <dbReference type="Proteomes" id="UP001415857"/>
    </source>
</evidence>
<dbReference type="InterPro" id="IPR008521">
    <property type="entry name" value="Mg_trans_NIPA"/>
</dbReference>
<dbReference type="GO" id="GO:0005769">
    <property type="term" value="C:early endosome"/>
    <property type="evidence" value="ECO:0007669"/>
    <property type="project" value="UniProtKB-SubCell"/>
</dbReference>
<dbReference type="GO" id="GO:0005886">
    <property type="term" value="C:plasma membrane"/>
    <property type="evidence" value="ECO:0007669"/>
    <property type="project" value="UniProtKB-SubCell"/>
</dbReference>
<keyword evidence="7" id="KW-1185">Reference proteome</keyword>
<comment type="subunit">
    <text evidence="5">Homodimer.</text>
</comment>
<evidence type="ECO:0000313" key="6">
    <source>
        <dbReference type="EMBL" id="KAK9290321.1"/>
    </source>
</evidence>
<keyword evidence="2 5" id="KW-0812">Transmembrane</keyword>
<evidence type="ECO:0000256" key="5">
    <source>
        <dbReference type="RuleBase" id="RU363078"/>
    </source>
</evidence>
<dbReference type="PANTHER" id="PTHR12570:SF19">
    <property type="entry name" value="MAGNESIUM TRANSPORTER-RELATED"/>
    <property type="match status" value="1"/>
</dbReference>
<comment type="caution">
    <text evidence="6">The sequence shown here is derived from an EMBL/GenBank/DDBJ whole genome shotgun (WGS) entry which is preliminary data.</text>
</comment>
<dbReference type="InterPro" id="IPR023214">
    <property type="entry name" value="HAD_sf"/>
</dbReference>
<comment type="similarity">
    <text evidence="5">Belongs to the NIPA (TC 2.A.7) family.</text>
</comment>
<proteinExistence type="inferred from homology"/>
<protein>
    <recommendedName>
        <fullName evidence="5">Probable magnesium transporter</fullName>
    </recommendedName>
</protein>
<evidence type="ECO:0000256" key="1">
    <source>
        <dbReference type="ARBA" id="ARBA00004141"/>
    </source>
</evidence>
<dbReference type="EMBL" id="JBBPBK010000002">
    <property type="protein sequence ID" value="KAK9290321.1"/>
    <property type="molecule type" value="Genomic_DNA"/>
</dbReference>
<feature type="transmembrane region" description="Helical" evidence="5">
    <location>
        <begin position="148"/>
        <end position="169"/>
    </location>
</feature>
<dbReference type="Proteomes" id="UP001415857">
    <property type="component" value="Unassembled WGS sequence"/>
</dbReference>
<organism evidence="6 7">
    <name type="scientific">Liquidambar formosana</name>
    <name type="common">Formosan gum</name>
    <dbReference type="NCBI Taxonomy" id="63359"/>
    <lineage>
        <taxon>Eukaryota</taxon>
        <taxon>Viridiplantae</taxon>
        <taxon>Streptophyta</taxon>
        <taxon>Embryophyta</taxon>
        <taxon>Tracheophyta</taxon>
        <taxon>Spermatophyta</taxon>
        <taxon>Magnoliopsida</taxon>
        <taxon>eudicotyledons</taxon>
        <taxon>Gunneridae</taxon>
        <taxon>Pentapetalae</taxon>
        <taxon>Saxifragales</taxon>
        <taxon>Altingiaceae</taxon>
        <taxon>Liquidambar</taxon>
    </lineage>
</organism>
<keyword evidence="3 5" id="KW-1133">Transmembrane helix</keyword>
<dbReference type="Gene3D" id="3.40.50.1000">
    <property type="entry name" value="HAD superfamily/HAD-like"/>
    <property type="match status" value="1"/>
</dbReference>
<name>A0AAP0X4M0_LIQFO</name>
<keyword evidence="5" id="KW-0967">Endosome</keyword>
<sequence length="185" mass="19643">MHWLKQVQILCHPLIQPSIFEAFAPITTYDAFNAIVAAPISAVDITVTADNNVAPTVALSDGVNDAPAIATADIGIAMGLLGSALATETGHVMSVKALGTSLKLTFEGNNQLIYPETWFFMLVVATCVITQMNYLNKGLGVRVRGLAVRGWCFVISCCTFVPCCALFTAHQVLCCASVLCSGVCR</sequence>
<dbReference type="AlphaFoldDB" id="A0AAP0X4M0"/>
<keyword evidence="5" id="KW-0460">Magnesium</keyword>
<keyword evidence="5" id="KW-0406">Ion transport</keyword>
<dbReference type="Pfam" id="PF05653">
    <property type="entry name" value="Mg_trans_NIPA"/>
    <property type="match status" value="1"/>
</dbReference>
<evidence type="ECO:0000256" key="4">
    <source>
        <dbReference type="ARBA" id="ARBA00023136"/>
    </source>
</evidence>
<accession>A0AAP0X4M0</accession>
<evidence type="ECO:0000256" key="3">
    <source>
        <dbReference type="ARBA" id="ARBA00022989"/>
    </source>
</evidence>
<keyword evidence="4 5" id="KW-0472">Membrane</keyword>
<reference evidence="6 7" key="1">
    <citation type="journal article" date="2024" name="Plant J.">
        <title>Genome sequences and population genomics reveal climatic adaptation and genomic divergence between two closely related sweetgum species.</title>
        <authorList>
            <person name="Xu W.Q."/>
            <person name="Ren C.Q."/>
            <person name="Zhang X.Y."/>
            <person name="Comes H.P."/>
            <person name="Liu X.H."/>
            <person name="Li Y.G."/>
            <person name="Kettle C.J."/>
            <person name="Jalonen R."/>
            <person name="Gaisberger H."/>
            <person name="Ma Y.Z."/>
            <person name="Qiu Y.X."/>
        </authorList>
    </citation>
    <scope>NUCLEOTIDE SEQUENCE [LARGE SCALE GENOMIC DNA]</scope>
    <source>
        <strain evidence="6">Hangzhou</strain>
    </source>
</reference>
<dbReference type="SUPFAM" id="SSF56784">
    <property type="entry name" value="HAD-like"/>
    <property type="match status" value="1"/>
</dbReference>
<feature type="transmembrane region" description="Helical" evidence="5">
    <location>
        <begin position="118"/>
        <end position="136"/>
    </location>
</feature>
<gene>
    <name evidence="6" type="ORF">L1049_008488</name>
</gene>
<dbReference type="PANTHER" id="PTHR12570">
    <property type="match status" value="1"/>
</dbReference>
<keyword evidence="5" id="KW-0813">Transport</keyword>
<dbReference type="GO" id="GO:0015095">
    <property type="term" value="F:magnesium ion transmembrane transporter activity"/>
    <property type="evidence" value="ECO:0007669"/>
    <property type="project" value="UniProtKB-UniRule"/>
</dbReference>
<evidence type="ECO:0000256" key="2">
    <source>
        <dbReference type="ARBA" id="ARBA00022692"/>
    </source>
</evidence>
<keyword evidence="5" id="KW-1003">Cell membrane</keyword>
<comment type="subcellular location">
    <subcellularLocation>
        <location evidence="5">Cell membrane</location>
        <topology evidence="5">Multi-pass membrane protein</topology>
    </subcellularLocation>
    <subcellularLocation>
        <location evidence="5">Early endosome</location>
    </subcellularLocation>
    <subcellularLocation>
        <location evidence="1">Membrane</location>
        <topology evidence="1">Multi-pass membrane protein</topology>
    </subcellularLocation>
</comment>